<comment type="caution">
    <text evidence="1">The sequence shown here is derived from an EMBL/GenBank/DDBJ whole genome shotgun (WGS) entry which is preliminary data.</text>
</comment>
<name>A0A841FR34_9ACTN</name>
<evidence type="ECO:0000313" key="1">
    <source>
        <dbReference type="EMBL" id="MBB6036012.1"/>
    </source>
</evidence>
<evidence type="ECO:0000313" key="2">
    <source>
        <dbReference type="Proteomes" id="UP000548476"/>
    </source>
</evidence>
<dbReference type="AlphaFoldDB" id="A0A841FR34"/>
<proteinExistence type="predicted"/>
<dbReference type="EMBL" id="JACHGT010000008">
    <property type="protein sequence ID" value="MBB6036012.1"/>
    <property type="molecule type" value="Genomic_DNA"/>
</dbReference>
<accession>A0A841FR34</accession>
<keyword evidence="2" id="KW-1185">Reference proteome</keyword>
<gene>
    <name evidence="1" type="ORF">HNR73_003880</name>
</gene>
<dbReference type="RefSeq" id="WP_184788864.1">
    <property type="nucleotide sequence ID" value="NZ_BONT01000046.1"/>
</dbReference>
<dbReference type="Proteomes" id="UP000548476">
    <property type="component" value="Unassembled WGS sequence"/>
</dbReference>
<sequence>MPTTPFRAPVHEPRLVAAARELLPPQAIPRWRELLLPAVLLDHADDHEPVVGRYGGDSAVLPPDMPWPVWDDYGELSP</sequence>
<organism evidence="1 2">
    <name type="scientific">Phytomonospora endophytica</name>
    <dbReference type="NCBI Taxonomy" id="714109"/>
    <lineage>
        <taxon>Bacteria</taxon>
        <taxon>Bacillati</taxon>
        <taxon>Actinomycetota</taxon>
        <taxon>Actinomycetes</taxon>
        <taxon>Micromonosporales</taxon>
        <taxon>Micromonosporaceae</taxon>
        <taxon>Phytomonospora</taxon>
    </lineage>
</organism>
<protein>
    <submittedName>
        <fullName evidence="1">Uncharacterized protein</fullName>
    </submittedName>
</protein>
<reference evidence="1 2" key="1">
    <citation type="submission" date="2020-08" db="EMBL/GenBank/DDBJ databases">
        <title>Genomic Encyclopedia of Type Strains, Phase IV (KMG-IV): sequencing the most valuable type-strain genomes for metagenomic binning, comparative biology and taxonomic classification.</title>
        <authorList>
            <person name="Goeker M."/>
        </authorList>
    </citation>
    <scope>NUCLEOTIDE SEQUENCE [LARGE SCALE GENOMIC DNA]</scope>
    <source>
        <strain evidence="1 2">YIM 65646</strain>
    </source>
</reference>